<dbReference type="Pfam" id="PF24671">
    <property type="entry name" value="DRC7_C"/>
    <property type="match status" value="1"/>
</dbReference>
<dbReference type="InterPro" id="IPR056292">
    <property type="entry name" value="DRC7_C"/>
</dbReference>
<feature type="non-terminal residue" evidence="9">
    <location>
        <position position="1"/>
    </location>
</feature>
<evidence type="ECO:0000256" key="3">
    <source>
        <dbReference type="ARBA" id="ARBA00023212"/>
    </source>
</evidence>
<dbReference type="GO" id="GO:0005856">
    <property type="term" value="C:cytoskeleton"/>
    <property type="evidence" value="ECO:0007669"/>
    <property type="project" value="UniProtKB-SubCell"/>
</dbReference>
<evidence type="ECO:0000256" key="5">
    <source>
        <dbReference type="SAM" id="Phobius"/>
    </source>
</evidence>
<dbReference type="AlphaFoldDB" id="A0A482W4X0"/>
<dbReference type="EMBL" id="QDEB01028204">
    <property type="protein sequence ID" value="RZC40202.1"/>
    <property type="molecule type" value="Genomic_DNA"/>
</dbReference>
<evidence type="ECO:0000256" key="2">
    <source>
        <dbReference type="ARBA" id="ARBA00022490"/>
    </source>
</evidence>
<feature type="domain" description="Dynein regulatory complex subunit 7 MORN" evidence="7">
    <location>
        <begin position="261"/>
        <end position="542"/>
    </location>
</feature>
<comment type="subcellular location">
    <subcellularLocation>
        <location evidence="1">Cytoplasm</location>
        <location evidence="1">Cytoskeleton</location>
    </subcellularLocation>
</comment>
<evidence type="ECO:0000313" key="9">
    <source>
        <dbReference type="EMBL" id="RZC40202.1"/>
    </source>
</evidence>
<dbReference type="OrthoDB" id="10262874at2759"/>
<keyword evidence="5" id="KW-0812">Transmembrane</keyword>
<dbReference type="GO" id="GO:0031514">
    <property type="term" value="C:motile cilium"/>
    <property type="evidence" value="ECO:0007669"/>
    <property type="project" value="TreeGrafter"/>
</dbReference>
<evidence type="ECO:0000259" key="7">
    <source>
        <dbReference type="Pfam" id="PF24667"/>
    </source>
</evidence>
<keyword evidence="5" id="KW-1133">Transmembrane helix</keyword>
<dbReference type="PANTHER" id="PTHR35249:SF2">
    <property type="entry name" value="DYNEIN REGULATORY COMPLEX SUBUNIT 7"/>
    <property type="match status" value="1"/>
</dbReference>
<feature type="coiled-coil region" evidence="4">
    <location>
        <begin position="92"/>
        <end position="122"/>
    </location>
</feature>
<gene>
    <name evidence="9" type="ORF">BDFB_010555</name>
</gene>
<keyword evidence="5" id="KW-0472">Membrane</keyword>
<dbReference type="Proteomes" id="UP000292052">
    <property type="component" value="Unassembled WGS sequence"/>
</dbReference>
<evidence type="ECO:0000256" key="1">
    <source>
        <dbReference type="ARBA" id="ARBA00004245"/>
    </source>
</evidence>
<keyword evidence="10" id="KW-1185">Reference proteome</keyword>
<evidence type="ECO:0000259" key="8">
    <source>
        <dbReference type="Pfam" id="PF24671"/>
    </source>
</evidence>
<evidence type="ECO:0000313" key="10">
    <source>
        <dbReference type="Proteomes" id="UP000292052"/>
    </source>
</evidence>
<dbReference type="InterPro" id="IPR056290">
    <property type="entry name" value="CEPT76/DRC7_peptidase-like_dom"/>
</dbReference>
<name>A0A482W4X0_ASBVE</name>
<sequence length="698" mass="81865">PNRFYSPHTTFIRKSGEPHELACALCSLLIGLGYDAYVVFGYATRDVTLRIMIRVDSPYPPDEKEEAILDEGQDNKKYEVKPPRDLRSKFLLMMEQREIDKINAEKERLAEIERKRREEEEKPPPDDLEGTRFHFWVLIRTEGRHIDDTIFVEPSTGVAHPTDSPNYSGIESVWNHLNYWINMQDCKEGLGKIDYNLHDVEKWEHLLIGEPTAWRQTKPDINMDDEEVELAKIMEEKHLDMPFPWSMKIHIPHKMLKQKYPDGMSKTWYKRTLVEEYAPYVQYDGLVTKITRFKDFNCTQCTTIEDIFQNRQDKMKKIVYDVETDIVTEFFGPGREDAVIRHSYDAKENAGSKRIIKFNATARYDGLSKIVIEGEDMEEEYIDRDDLFYYRSVKYAKKGHPPPGFTEGHRKIILRIVEKFARNVKLPASEDIAVREFAIVDRQIHLKFHFGPGKVTASTRSFTKPAVAETGTGMMFTPELTSGYEAEIGVKPASQLKLFLLYQRMLKEEETSLARVREIEDQIAEFLLLRDHEGAFPKLDVSLFNIEQNEEYRLGMLEKEKEEQEHKEKEIEDAGVDYLTPYLNKLGHPEKLTPQQAAVIKDECLADFKKLLLNRAIVIQKQFEKWTQFLKDKQQWYSIHQDTVSEEEEIAYFRDVNDLNFLLQCYEIRLGRHRDLSPLRYDAIVRYLNVQLKALTET</sequence>
<dbReference type="GO" id="GO:0030317">
    <property type="term" value="P:flagellated sperm motility"/>
    <property type="evidence" value="ECO:0007669"/>
    <property type="project" value="TreeGrafter"/>
</dbReference>
<dbReference type="PANTHER" id="PTHR35249">
    <property type="entry name" value="DYNEIN REGULATORY COMPLEX SUBUNIT 7"/>
    <property type="match status" value="1"/>
</dbReference>
<dbReference type="InterPro" id="IPR033551">
    <property type="entry name" value="DRC7/lobo"/>
</dbReference>
<feature type="domain" description="Dynein regulatory complex subunit 7 C-terminal" evidence="8">
    <location>
        <begin position="590"/>
        <end position="689"/>
    </location>
</feature>
<dbReference type="InterPro" id="IPR056291">
    <property type="entry name" value="MORN_DRC7"/>
</dbReference>
<comment type="caution">
    <text evidence="9">The sequence shown here is derived from an EMBL/GenBank/DDBJ whole genome shotgun (WGS) entry which is preliminary data.</text>
</comment>
<dbReference type="Pfam" id="PF24667">
    <property type="entry name" value="MORN_DRC7"/>
    <property type="match status" value="1"/>
</dbReference>
<feature type="transmembrane region" description="Helical" evidence="5">
    <location>
        <begin position="21"/>
        <end position="43"/>
    </location>
</feature>
<protein>
    <recommendedName>
        <fullName evidence="11">Dynein regulatory complex subunit 7</fullName>
    </recommendedName>
</protein>
<feature type="domain" description="CEP76/DRC7 peptidase-like" evidence="6">
    <location>
        <begin position="134"/>
        <end position="206"/>
    </location>
</feature>
<accession>A0A482W4X0</accession>
<dbReference type="STRING" id="1661398.A0A482W4X0"/>
<evidence type="ECO:0008006" key="11">
    <source>
        <dbReference type="Google" id="ProtNLM"/>
    </source>
</evidence>
<proteinExistence type="predicted"/>
<reference evidence="9 10" key="1">
    <citation type="submission" date="2017-03" db="EMBL/GenBank/DDBJ databases">
        <title>Genome of the blue death feigning beetle - Asbolus verrucosus.</title>
        <authorList>
            <person name="Rider S.D."/>
        </authorList>
    </citation>
    <scope>NUCLEOTIDE SEQUENCE [LARGE SCALE GENOMIC DNA]</scope>
    <source>
        <strain evidence="9">Butters</strain>
        <tissue evidence="9">Head and leg muscle</tissue>
    </source>
</reference>
<dbReference type="Pfam" id="PF24656">
    <property type="entry name" value="CEPT76_peptidase"/>
    <property type="match status" value="1"/>
</dbReference>
<keyword evidence="3" id="KW-0206">Cytoskeleton</keyword>
<keyword evidence="2" id="KW-0963">Cytoplasm</keyword>
<evidence type="ECO:0000259" key="6">
    <source>
        <dbReference type="Pfam" id="PF24656"/>
    </source>
</evidence>
<keyword evidence="4" id="KW-0175">Coiled coil</keyword>
<evidence type="ECO:0000256" key="4">
    <source>
        <dbReference type="SAM" id="Coils"/>
    </source>
</evidence>
<organism evidence="9 10">
    <name type="scientific">Asbolus verrucosus</name>
    <name type="common">Desert ironclad beetle</name>
    <dbReference type="NCBI Taxonomy" id="1661398"/>
    <lineage>
        <taxon>Eukaryota</taxon>
        <taxon>Metazoa</taxon>
        <taxon>Ecdysozoa</taxon>
        <taxon>Arthropoda</taxon>
        <taxon>Hexapoda</taxon>
        <taxon>Insecta</taxon>
        <taxon>Pterygota</taxon>
        <taxon>Neoptera</taxon>
        <taxon>Endopterygota</taxon>
        <taxon>Coleoptera</taxon>
        <taxon>Polyphaga</taxon>
        <taxon>Cucujiformia</taxon>
        <taxon>Tenebrionidae</taxon>
        <taxon>Pimeliinae</taxon>
        <taxon>Asbolus</taxon>
    </lineage>
</organism>